<evidence type="ECO:0000313" key="3">
    <source>
        <dbReference type="Proteomes" id="UP000283509"/>
    </source>
</evidence>
<keyword evidence="3" id="KW-1185">Reference proteome</keyword>
<dbReference type="AlphaFoldDB" id="A0A3R7LX61"/>
<proteinExistence type="predicted"/>
<evidence type="ECO:0000256" key="1">
    <source>
        <dbReference type="SAM" id="MobiDB-lite"/>
    </source>
</evidence>
<protein>
    <submittedName>
        <fullName evidence="2">Uncharacterized protein</fullName>
    </submittedName>
</protein>
<sequence length="254" mass="28427">MDQRRRDVRHTVWDFCVVHSRSRRDRHAAAEFKRLMETTLGIIGKTFDDIELGENTLEAASAMVTGSTKVFIINALMAQLQRPEWRRKLVPVYLPGSRDPAPLLLAGLQGFTLGNDPRTVELVSGDIPVDYQMRVRQQRQRVEAHLLEELRQGKKQRLNQIREVVAELLEQFGENHDPTGALGQISEQIRSTVYDADGSGASQVVNISQSASVSVGPSYHISVHVERDTPGTSRPGTPFSDDDFYSCCETSPLN</sequence>
<name>A0A3R7LX61_PENVA</name>
<gene>
    <name evidence="2" type="ORF">C7M84_015076</name>
</gene>
<dbReference type="OrthoDB" id="6353548at2759"/>
<evidence type="ECO:0000313" key="2">
    <source>
        <dbReference type="EMBL" id="ROT66884.1"/>
    </source>
</evidence>
<organism evidence="2 3">
    <name type="scientific">Penaeus vannamei</name>
    <name type="common">Whiteleg shrimp</name>
    <name type="synonym">Litopenaeus vannamei</name>
    <dbReference type="NCBI Taxonomy" id="6689"/>
    <lineage>
        <taxon>Eukaryota</taxon>
        <taxon>Metazoa</taxon>
        <taxon>Ecdysozoa</taxon>
        <taxon>Arthropoda</taxon>
        <taxon>Crustacea</taxon>
        <taxon>Multicrustacea</taxon>
        <taxon>Malacostraca</taxon>
        <taxon>Eumalacostraca</taxon>
        <taxon>Eucarida</taxon>
        <taxon>Decapoda</taxon>
        <taxon>Dendrobranchiata</taxon>
        <taxon>Penaeoidea</taxon>
        <taxon>Penaeidae</taxon>
        <taxon>Penaeus</taxon>
    </lineage>
</organism>
<dbReference type="Proteomes" id="UP000283509">
    <property type="component" value="Unassembled WGS sequence"/>
</dbReference>
<reference evidence="2 3" key="2">
    <citation type="submission" date="2019-01" db="EMBL/GenBank/DDBJ databases">
        <title>The decoding of complex shrimp genome reveals the adaptation for benthos swimmer, frequently molting mechanism and breeding impact on genome.</title>
        <authorList>
            <person name="Sun Y."/>
            <person name="Gao Y."/>
            <person name="Yu Y."/>
        </authorList>
    </citation>
    <scope>NUCLEOTIDE SEQUENCE [LARGE SCALE GENOMIC DNA]</scope>
    <source>
        <tissue evidence="2">Muscle</tissue>
    </source>
</reference>
<reference evidence="2 3" key="1">
    <citation type="submission" date="2018-04" db="EMBL/GenBank/DDBJ databases">
        <authorList>
            <person name="Zhang X."/>
            <person name="Yuan J."/>
            <person name="Li F."/>
            <person name="Xiang J."/>
        </authorList>
    </citation>
    <scope>NUCLEOTIDE SEQUENCE [LARGE SCALE GENOMIC DNA]</scope>
    <source>
        <tissue evidence="2">Muscle</tissue>
    </source>
</reference>
<feature type="region of interest" description="Disordered" evidence="1">
    <location>
        <begin position="225"/>
        <end position="244"/>
    </location>
</feature>
<comment type="caution">
    <text evidence="2">The sequence shown here is derived from an EMBL/GenBank/DDBJ whole genome shotgun (WGS) entry which is preliminary data.</text>
</comment>
<dbReference type="EMBL" id="QCYY01002879">
    <property type="protein sequence ID" value="ROT66884.1"/>
    <property type="molecule type" value="Genomic_DNA"/>
</dbReference>
<accession>A0A3R7LX61</accession>